<dbReference type="PANTHER" id="PTHR48228">
    <property type="entry name" value="SUCCINYL-COA--D-CITRAMALATE COA-TRANSFERASE"/>
    <property type="match status" value="1"/>
</dbReference>
<gene>
    <name evidence="1" type="ORF">NEJAP_2532</name>
</gene>
<evidence type="ECO:0000313" key="1">
    <source>
        <dbReference type="EMBL" id="BBB30477.1"/>
    </source>
</evidence>
<dbReference type="KEGG" id="njp:NEJAP_2532"/>
<sequence>MSPLESLKVLDFSTLLPGPYASMMMADLGAEVLRVESPTRVDLCRNLPPFADGVSTAQAYLNRSKSSIALDLKQQQAIEVIKKIIVEYDIILEQFRPGVMDRLGLGYQDLKELNPRLIYCSITGFGQTGPYKDRPGHDINYLAIAGVSSYTGRKKEGPLPLGVQLADVAGGSMHSVVGILSAVIQRQVTGEGQHIDISMTDAAFALNGMVGSAVAAAGHEPKYESELLNGGSFYDYYQTSDGRYMSVGGLEPQFMKKLCEVLGCPELVPYGLSPKPEDQQLLKSRLKKDIGEKDFAHWSEVFAEVEACVEPVLSMKEALEHPQILGREMLIEVPVQGGETQTQIAQPIKLSGSTVQYKHIGREVGADGRSVLASIGYSDEQIKVLCEQGVTL</sequence>
<protein>
    <submittedName>
        <fullName evidence="1">Carnitine dehydratase</fullName>
    </submittedName>
</protein>
<evidence type="ECO:0000313" key="2">
    <source>
        <dbReference type="Proteomes" id="UP000595332"/>
    </source>
</evidence>
<dbReference type="InterPro" id="IPR003673">
    <property type="entry name" value="CoA-Trfase_fam_III"/>
</dbReference>
<dbReference type="PANTHER" id="PTHR48228:SF5">
    <property type="entry name" value="ALPHA-METHYLACYL-COA RACEMASE"/>
    <property type="match status" value="1"/>
</dbReference>
<dbReference type="InterPro" id="IPR044855">
    <property type="entry name" value="CoA-Trfase_III_dom3_sf"/>
</dbReference>
<reference evidence="1 2" key="1">
    <citation type="journal article" date="2008" name="Int. J. Syst. Evol. Microbiol.">
        <title>Neptunomonas japonica sp. nov., an Osedax japonicus symbiont-like bacterium isolated from sediment adjacent to sperm whale carcasses off Kagoshima, Japan.</title>
        <authorList>
            <person name="Miyazaki M."/>
            <person name="Nogi Y."/>
            <person name="Fujiwara Y."/>
            <person name="Kawato M."/>
            <person name="Kubokawa K."/>
            <person name="Horikoshi K."/>
        </authorList>
    </citation>
    <scope>NUCLEOTIDE SEQUENCE [LARGE SCALE GENOMIC DNA]</scope>
    <source>
        <strain evidence="1 2">JAMM 1380</strain>
    </source>
</reference>
<dbReference type="EMBL" id="AP014546">
    <property type="protein sequence ID" value="BBB30477.1"/>
    <property type="molecule type" value="Genomic_DNA"/>
</dbReference>
<dbReference type="Gene3D" id="3.40.50.10540">
    <property type="entry name" value="Crotonobetainyl-coa:carnitine coa-transferase, domain 1"/>
    <property type="match status" value="1"/>
</dbReference>
<dbReference type="RefSeq" id="WP_201347660.1">
    <property type="nucleotide sequence ID" value="NZ_AP014546.1"/>
</dbReference>
<dbReference type="InterPro" id="IPR023606">
    <property type="entry name" value="CoA-Trfase_III_dom_1_sf"/>
</dbReference>
<name>A0A7R6PPY7_9GAMM</name>
<keyword evidence="2" id="KW-1185">Reference proteome</keyword>
<dbReference type="GO" id="GO:0003824">
    <property type="term" value="F:catalytic activity"/>
    <property type="evidence" value="ECO:0007669"/>
    <property type="project" value="InterPro"/>
</dbReference>
<dbReference type="Pfam" id="PF02515">
    <property type="entry name" value="CoA_transf_3"/>
    <property type="match status" value="1"/>
</dbReference>
<organism evidence="1 2">
    <name type="scientific">Neptunomonas japonica JAMM 1380</name>
    <dbReference type="NCBI Taxonomy" id="1441457"/>
    <lineage>
        <taxon>Bacteria</taxon>
        <taxon>Pseudomonadati</taxon>
        <taxon>Pseudomonadota</taxon>
        <taxon>Gammaproteobacteria</taxon>
        <taxon>Oceanospirillales</taxon>
        <taxon>Oceanospirillaceae</taxon>
        <taxon>Neptunomonas</taxon>
    </lineage>
</organism>
<dbReference type="Gene3D" id="3.30.1540.10">
    <property type="entry name" value="formyl-coa transferase, domain 3"/>
    <property type="match status" value="1"/>
</dbReference>
<dbReference type="AlphaFoldDB" id="A0A7R6PPY7"/>
<dbReference type="Proteomes" id="UP000595332">
    <property type="component" value="Chromosome"/>
</dbReference>
<proteinExistence type="predicted"/>
<dbReference type="InterPro" id="IPR050509">
    <property type="entry name" value="CoA-transferase_III"/>
</dbReference>
<dbReference type="SUPFAM" id="SSF89796">
    <property type="entry name" value="CoA-transferase family III (CaiB/BaiF)"/>
    <property type="match status" value="1"/>
</dbReference>
<accession>A0A7R6PPY7</accession>